<proteinExistence type="inferred from homology"/>
<protein>
    <submittedName>
        <fullName evidence="14">ABC transporter</fullName>
    </submittedName>
</protein>
<dbReference type="InterPro" id="IPR011527">
    <property type="entry name" value="ABC1_TM_dom"/>
</dbReference>
<dbReference type="GO" id="GO:0005886">
    <property type="term" value="C:plasma membrane"/>
    <property type="evidence" value="ECO:0007669"/>
    <property type="project" value="UniProtKB-SubCell"/>
</dbReference>
<dbReference type="Pfam" id="PF00664">
    <property type="entry name" value="ABC_membrane"/>
    <property type="match status" value="1"/>
</dbReference>
<feature type="transmembrane region" description="Helical" evidence="11">
    <location>
        <begin position="16"/>
        <end position="40"/>
    </location>
</feature>
<dbReference type="InterPro" id="IPR017871">
    <property type="entry name" value="ABC_transporter-like_CS"/>
</dbReference>
<keyword evidence="5 11" id="KW-0812">Transmembrane</keyword>
<dbReference type="Proteomes" id="UP000194632">
    <property type="component" value="Unassembled WGS sequence"/>
</dbReference>
<evidence type="ECO:0000256" key="9">
    <source>
        <dbReference type="ARBA" id="ARBA00023136"/>
    </source>
</evidence>
<keyword evidence="6" id="KW-0547">Nucleotide-binding</keyword>
<feature type="transmembrane region" description="Helical" evidence="11">
    <location>
        <begin position="237"/>
        <end position="263"/>
    </location>
</feature>
<comment type="caution">
    <text evidence="14">The sequence shown here is derived from an EMBL/GenBank/DDBJ whole genome shotgun (WGS) entry which is preliminary data.</text>
</comment>
<evidence type="ECO:0000256" key="1">
    <source>
        <dbReference type="ARBA" id="ARBA00004429"/>
    </source>
</evidence>
<feature type="domain" description="ABC transporter" evidence="12">
    <location>
        <begin position="330"/>
        <end position="565"/>
    </location>
</feature>
<dbReference type="GO" id="GO:0140359">
    <property type="term" value="F:ABC-type transporter activity"/>
    <property type="evidence" value="ECO:0007669"/>
    <property type="project" value="InterPro"/>
</dbReference>
<dbReference type="SMART" id="SM00382">
    <property type="entry name" value="AAA"/>
    <property type="match status" value="1"/>
</dbReference>
<dbReference type="SUPFAM" id="SSF52540">
    <property type="entry name" value="P-loop containing nucleoside triphosphate hydrolases"/>
    <property type="match status" value="1"/>
</dbReference>
<feature type="domain" description="ABC transmembrane type-1" evidence="13">
    <location>
        <begin position="24"/>
        <end position="298"/>
    </location>
</feature>
<dbReference type="PROSITE" id="PS50893">
    <property type="entry name" value="ABC_TRANSPORTER_2"/>
    <property type="match status" value="1"/>
</dbReference>
<dbReference type="InterPro" id="IPR003593">
    <property type="entry name" value="AAA+_ATPase"/>
</dbReference>
<organism evidence="14 15">
    <name type="scientific">Gordonia lacunae</name>
    <dbReference type="NCBI Taxonomy" id="417102"/>
    <lineage>
        <taxon>Bacteria</taxon>
        <taxon>Bacillati</taxon>
        <taxon>Actinomycetota</taxon>
        <taxon>Actinomycetes</taxon>
        <taxon>Mycobacteriales</taxon>
        <taxon>Gordoniaceae</taxon>
        <taxon>Gordonia</taxon>
    </lineage>
</organism>
<dbReference type="GO" id="GO:0034040">
    <property type="term" value="F:ATPase-coupled lipid transmembrane transporter activity"/>
    <property type="evidence" value="ECO:0007669"/>
    <property type="project" value="TreeGrafter"/>
</dbReference>
<evidence type="ECO:0000256" key="8">
    <source>
        <dbReference type="ARBA" id="ARBA00022989"/>
    </source>
</evidence>
<evidence type="ECO:0000256" key="3">
    <source>
        <dbReference type="ARBA" id="ARBA00022475"/>
    </source>
</evidence>
<accession>A0A243Q5V5</accession>
<evidence type="ECO:0000256" key="2">
    <source>
        <dbReference type="ARBA" id="ARBA00022448"/>
    </source>
</evidence>
<dbReference type="PROSITE" id="PS50929">
    <property type="entry name" value="ABC_TM1F"/>
    <property type="match status" value="1"/>
</dbReference>
<evidence type="ECO:0000256" key="5">
    <source>
        <dbReference type="ARBA" id="ARBA00022692"/>
    </source>
</evidence>
<dbReference type="Pfam" id="PF00005">
    <property type="entry name" value="ABC_tran"/>
    <property type="match status" value="1"/>
</dbReference>
<keyword evidence="8 11" id="KW-1133">Transmembrane helix</keyword>
<dbReference type="InterPro" id="IPR003439">
    <property type="entry name" value="ABC_transporter-like_ATP-bd"/>
</dbReference>
<keyword evidence="3" id="KW-1003">Cell membrane</keyword>
<dbReference type="PANTHER" id="PTHR24221">
    <property type="entry name" value="ATP-BINDING CASSETTE SUB-FAMILY B"/>
    <property type="match status" value="1"/>
</dbReference>
<dbReference type="PROSITE" id="PS00211">
    <property type="entry name" value="ABC_TRANSPORTER_1"/>
    <property type="match status" value="1"/>
</dbReference>
<dbReference type="Gene3D" id="1.20.1560.10">
    <property type="entry name" value="ABC transporter type 1, transmembrane domain"/>
    <property type="match status" value="1"/>
</dbReference>
<dbReference type="OrthoDB" id="9806127at2"/>
<dbReference type="InterPro" id="IPR027417">
    <property type="entry name" value="P-loop_NTPase"/>
</dbReference>
<evidence type="ECO:0000259" key="13">
    <source>
        <dbReference type="PROSITE" id="PS50929"/>
    </source>
</evidence>
<dbReference type="GO" id="GO:0016887">
    <property type="term" value="F:ATP hydrolysis activity"/>
    <property type="evidence" value="ECO:0007669"/>
    <property type="project" value="InterPro"/>
</dbReference>
<dbReference type="InterPro" id="IPR039421">
    <property type="entry name" value="Type_1_exporter"/>
</dbReference>
<comment type="similarity">
    <text evidence="10">Belongs to the ABC transporter superfamily. Siderophore-Fe(3+) uptake transporter (SIUT) (TC 3.A.1.21) family.</text>
</comment>
<sequence>MIRGFYTILGSERARMVVFLTWVVVYGVAQGLAMLTLVPIVEHLLTGDLSAAAAWLWPLAVLVVICAVSAYVQSLKGMTMALYAMRMLHHRLGDHMVTLPLGWFTRDRVGDVSQIAVKGTMFVGSTGAHYITPVVVNTVSSVVVVIGICFFDWRIGLLMVAGTLLLMYVGKLSSSFLAKSEGRKRAEAVKVNNRVLEFARCQAVLRAFGDSDSAHKPLADALGQQARVGKSMLWRSILGILLNGLSVQVVFSAVLALGAWLAVAGHIEPALLIAVFGLAARFFGPIGELAELGSTLRMSTDEINRITGVLDTDRMPAPEQPAPITEPGAVELDGVAFGYETGAQVLRDVSLRARPGTMTALVGPSGSGKSTIFRLIARFYDVDGGVVKVGGVDVREQETGALMGQLSQVFQDVYLFDDTLWENIKLGRPDASDDEIRAAAETAGVTSIVDRLPDGWHTVVGEGGSALSGGERQRVSIARALLKDAPIVLFDEATSALDPENESHVAESIRRLADRSTVLVIAHKLSTVIAADQIVVLDDQGGVDDIGTHDELLTRGGRYTEFWNQRTAAAGWTLTPSA</sequence>
<evidence type="ECO:0000256" key="7">
    <source>
        <dbReference type="ARBA" id="ARBA00022840"/>
    </source>
</evidence>
<feature type="transmembrane region" description="Helical" evidence="11">
    <location>
        <begin position="157"/>
        <end position="178"/>
    </location>
</feature>
<keyword evidence="15" id="KW-1185">Reference proteome</keyword>
<feature type="transmembrane region" description="Helical" evidence="11">
    <location>
        <begin position="130"/>
        <end position="151"/>
    </location>
</feature>
<evidence type="ECO:0000256" key="4">
    <source>
        <dbReference type="ARBA" id="ARBA00022519"/>
    </source>
</evidence>
<dbReference type="FunFam" id="3.40.50.300:FF:000221">
    <property type="entry name" value="Multidrug ABC transporter ATP-binding protein"/>
    <property type="match status" value="1"/>
</dbReference>
<keyword evidence="9 11" id="KW-0472">Membrane</keyword>
<evidence type="ECO:0000259" key="12">
    <source>
        <dbReference type="PROSITE" id="PS50893"/>
    </source>
</evidence>
<evidence type="ECO:0000256" key="11">
    <source>
        <dbReference type="SAM" id="Phobius"/>
    </source>
</evidence>
<keyword evidence="7" id="KW-0067">ATP-binding</keyword>
<dbReference type="AlphaFoldDB" id="A0A243Q5V5"/>
<comment type="subcellular location">
    <subcellularLocation>
        <location evidence="1">Cell inner membrane</location>
        <topology evidence="1">Multi-pass membrane protein</topology>
    </subcellularLocation>
</comment>
<evidence type="ECO:0000313" key="14">
    <source>
        <dbReference type="EMBL" id="OUC76802.1"/>
    </source>
</evidence>
<reference evidence="14 15" key="1">
    <citation type="submission" date="2017-05" db="EMBL/GenBank/DDBJ databases">
        <title>Biotechnological potential of actinobacteria isolated from South African environments.</title>
        <authorList>
            <person name="Le Roes-Hill M."/>
            <person name="Prins A."/>
            <person name="Durrell K.A."/>
        </authorList>
    </citation>
    <scope>NUCLEOTIDE SEQUENCE [LARGE SCALE GENOMIC DNA]</scope>
    <source>
        <strain evidence="14">BS2</strain>
    </source>
</reference>
<dbReference type="Gene3D" id="3.40.50.300">
    <property type="entry name" value="P-loop containing nucleotide triphosphate hydrolases"/>
    <property type="match status" value="1"/>
</dbReference>
<dbReference type="InterPro" id="IPR036640">
    <property type="entry name" value="ABC1_TM_sf"/>
</dbReference>
<evidence type="ECO:0000313" key="15">
    <source>
        <dbReference type="Proteomes" id="UP000194632"/>
    </source>
</evidence>
<dbReference type="STRING" id="417102.CA982_19950"/>
<dbReference type="RefSeq" id="WP_086536994.1">
    <property type="nucleotide sequence ID" value="NZ_NGFO01000027.1"/>
</dbReference>
<keyword evidence="2" id="KW-0813">Transport</keyword>
<dbReference type="GO" id="GO:0005524">
    <property type="term" value="F:ATP binding"/>
    <property type="evidence" value="ECO:0007669"/>
    <property type="project" value="UniProtKB-KW"/>
</dbReference>
<dbReference type="EMBL" id="NGFO01000027">
    <property type="protein sequence ID" value="OUC76802.1"/>
    <property type="molecule type" value="Genomic_DNA"/>
</dbReference>
<dbReference type="PANTHER" id="PTHR24221:SF397">
    <property type="entry name" value="ABC TRANSPORTER, ATP-BINDING TRANSMEMBRANE PROTEIN"/>
    <property type="match status" value="1"/>
</dbReference>
<keyword evidence="4" id="KW-0997">Cell inner membrane</keyword>
<feature type="transmembrane region" description="Helical" evidence="11">
    <location>
        <begin position="52"/>
        <end position="72"/>
    </location>
</feature>
<name>A0A243Q5V5_9ACTN</name>
<gene>
    <name evidence="14" type="ORF">CA982_19950</name>
</gene>
<evidence type="ECO:0000256" key="10">
    <source>
        <dbReference type="ARBA" id="ARBA00023455"/>
    </source>
</evidence>
<evidence type="ECO:0000256" key="6">
    <source>
        <dbReference type="ARBA" id="ARBA00022741"/>
    </source>
</evidence>
<dbReference type="SUPFAM" id="SSF90123">
    <property type="entry name" value="ABC transporter transmembrane region"/>
    <property type="match status" value="1"/>
</dbReference>